<keyword evidence="2" id="KW-0732">Signal</keyword>
<sequence>MNTRLIVRVCCLAIVASFASLSSAQQAQSFAVSDLGKTSTPSKAKIAVLMPSIDSPLTVFANSIVNGIRAENSQLSQSYEIILLPRKTGQTALSHLQDAALMGALVAIGPISRDDVNEVSKLPFLPLPVVSLNLPQDGVSSPELMMNYSLSQEEEVKQITAIAVKALSNSNYASTPTVAIFESIAPLEHRIADAFAKELQAANIPFTRQQLTKELMEQPKFYNLEDSSIPKPRLETLPDRTEDPYGYQRVKLRNEKLLAQYRAKIEFEEAPYQAAFLAMDARTAALVKPRLPRTTRVWGTSLINPGNTEQSFTASLAYDLQNAGFVDSPLIVRYNDADFRASFGVNPPASLLERRLFAIGVDAYRLARIWMNWQSDIQMSGTTGNLSFKQSQTANVERIAQPALISNGTIESLDAEQLAQPLQRP</sequence>
<accession>A0A9D1IJB9</accession>
<dbReference type="Gene3D" id="3.40.50.2300">
    <property type="match status" value="2"/>
</dbReference>
<dbReference type="AlphaFoldDB" id="A0A9D1IJB9"/>
<comment type="caution">
    <text evidence="3">The sequence shown here is derived from an EMBL/GenBank/DDBJ whole genome shotgun (WGS) entry which is preliminary data.</text>
</comment>
<reference evidence="3" key="2">
    <citation type="journal article" date="2021" name="PeerJ">
        <title>Extensive microbial diversity within the chicken gut microbiome revealed by metagenomics and culture.</title>
        <authorList>
            <person name="Gilroy R."/>
            <person name="Ravi A."/>
            <person name="Getino M."/>
            <person name="Pursley I."/>
            <person name="Horton D.L."/>
            <person name="Alikhan N.F."/>
            <person name="Baker D."/>
            <person name="Gharbi K."/>
            <person name="Hall N."/>
            <person name="Watson M."/>
            <person name="Adriaenssens E.M."/>
            <person name="Foster-Nyarko E."/>
            <person name="Jarju S."/>
            <person name="Secka A."/>
            <person name="Antonio M."/>
            <person name="Oren A."/>
            <person name="Chaudhuri R.R."/>
            <person name="La Ragione R."/>
            <person name="Hildebrand F."/>
            <person name="Pallen M.J."/>
        </authorList>
    </citation>
    <scope>NUCLEOTIDE SEQUENCE</scope>
    <source>
        <strain evidence="3">7463</strain>
    </source>
</reference>
<keyword evidence="1" id="KW-0472">Membrane</keyword>
<protein>
    <submittedName>
        <fullName evidence="3">Penicillin-binding protein activator</fullName>
    </submittedName>
</protein>
<dbReference type="PANTHER" id="PTHR38038:SF1">
    <property type="entry name" value="PENICILLIN-BINDING PROTEIN ACTIVATOR LPOA"/>
    <property type="match status" value="1"/>
</dbReference>
<dbReference type="InterPro" id="IPR007443">
    <property type="entry name" value="LpoA"/>
</dbReference>
<dbReference type="InterPro" id="IPR028082">
    <property type="entry name" value="Peripla_BP_I"/>
</dbReference>
<reference evidence="3" key="1">
    <citation type="submission" date="2020-10" db="EMBL/GenBank/DDBJ databases">
        <authorList>
            <person name="Gilroy R."/>
        </authorList>
    </citation>
    <scope>NUCLEOTIDE SEQUENCE</scope>
    <source>
        <strain evidence="3">7463</strain>
    </source>
</reference>
<proteinExistence type="predicted"/>
<feature type="chain" id="PRO_5039182649" evidence="2">
    <location>
        <begin position="28"/>
        <end position="425"/>
    </location>
</feature>
<name>A0A9D1IJB9_9BURK</name>
<dbReference type="EMBL" id="DVMY01000085">
    <property type="protein sequence ID" value="HIU37726.1"/>
    <property type="molecule type" value="Genomic_DNA"/>
</dbReference>
<feature type="signal peptide" evidence="2">
    <location>
        <begin position="1"/>
        <end position="27"/>
    </location>
</feature>
<dbReference type="GO" id="GO:0030234">
    <property type="term" value="F:enzyme regulator activity"/>
    <property type="evidence" value="ECO:0007669"/>
    <property type="project" value="TreeGrafter"/>
</dbReference>
<dbReference type="GO" id="GO:0031241">
    <property type="term" value="C:periplasmic side of cell outer membrane"/>
    <property type="evidence" value="ECO:0007669"/>
    <property type="project" value="TreeGrafter"/>
</dbReference>
<evidence type="ECO:0000313" key="4">
    <source>
        <dbReference type="Proteomes" id="UP000824083"/>
    </source>
</evidence>
<evidence type="ECO:0000256" key="2">
    <source>
        <dbReference type="SAM" id="SignalP"/>
    </source>
</evidence>
<gene>
    <name evidence="3" type="ORF">IAC56_05575</name>
</gene>
<dbReference type="Proteomes" id="UP000824083">
    <property type="component" value="Unassembled WGS sequence"/>
</dbReference>
<dbReference type="SUPFAM" id="SSF53822">
    <property type="entry name" value="Periplasmic binding protein-like I"/>
    <property type="match status" value="1"/>
</dbReference>
<evidence type="ECO:0000313" key="3">
    <source>
        <dbReference type="EMBL" id="HIU37726.1"/>
    </source>
</evidence>
<organism evidence="3 4">
    <name type="scientific">Candidatus Aphodousia faecigallinarum</name>
    <dbReference type="NCBI Taxonomy" id="2840677"/>
    <lineage>
        <taxon>Bacteria</taxon>
        <taxon>Pseudomonadati</taxon>
        <taxon>Pseudomonadota</taxon>
        <taxon>Betaproteobacteria</taxon>
        <taxon>Burkholderiales</taxon>
        <taxon>Sutterellaceae</taxon>
        <taxon>Sutterellaceae incertae sedis</taxon>
        <taxon>Candidatus Aphodousia</taxon>
    </lineage>
</organism>
<dbReference type="PANTHER" id="PTHR38038">
    <property type="entry name" value="PENICILLIN-BINDING PROTEIN ACTIVATOR LPOA"/>
    <property type="match status" value="1"/>
</dbReference>
<evidence type="ECO:0000256" key="1">
    <source>
        <dbReference type="ARBA" id="ARBA00023136"/>
    </source>
</evidence>
<dbReference type="Pfam" id="PF04348">
    <property type="entry name" value="LppC"/>
    <property type="match status" value="1"/>
</dbReference>
<dbReference type="GO" id="GO:0009252">
    <property type="term" value="P:peptidoglycan biosynthetic process"/>
    <property type="evidence" value="ECO:0007669"/>
    <property type="project" value="TreeGrafter"/>
</dbReference>